<proteinExistence type="predicted"/>
<evidence type="ECO:0000313" key="10">
    <source>
        <dbReference type="Proteomes" id="UP000198287"/>
    </source>
</evidence>
<evidence type="ECO:0000256" key="7">
    <source>
        <dbReference type="ARBA" id="ARBA00023180"/>
    </source>
</evidence>
<dbReference type="PANTHER" id="PTHR42643:SF30">
    <property type="entry name" value="IONOTROPIC RECEPTOR 40A-RELATED"/>
    <property type="match status" value="1"/>
</dbReference>
<dbReference type="AlphaFoldDB" id="A0A226EAZ0"/>
<evidence type="ECO:0000313" key="9">
    <source>
        <dbReference type="EMBL" id="OXA54378.1"/>
    </source>
</evidence>
<keyword evidence="2" id="KW-1003">Cell membrane</keyword>
<evidence type="ECO:0000256" key="2">
    <source>
        <dbReference type="ARBA" id="ARBA00022475"/>
    </source>
</evidence>
<feature type="transmembrane region" description="Helical" evidence="8">
    <location>
        <begin position="266"/>
        <end position="286"/>
    </location>
</feature>
<comment type="caution">
    <text evidence="9">The sequence shown here is derived from an EMBL/GenBank/DDBJ whole genome shotgun (WGS) entry which is preliminary data.</text>
</comment>
<dbReference type="PANTHER" id="PTHR42643">
    <property type="entry name" value="IONOTROPIC RECEPTOR 20A-RELATED"/>
    <property type="match status" value="1"/>
</dbReference>
<evidence type="ECO:0000256" key="8">
    <source>
        <dbReference type="SAM" id="Phobius"/>
    </source>
</evidence>
<name>A0A226EAZ0_FOLCA</name>
<keyword evidence="3 8" id="KW-0812">Transmembrane</keyword>
<dbReference type="EMBL" id="LNIX01000005">
    <property type="protein sequence ID" value="OXA54378.1"/>
    <property type="molecule type" value="Genomic_DNA"/>
</dbReference>
<keyword evidence="6" id="KW-0675">Receptor</keyword>
<evidence type="ECO:0000256" key="5">
    <source>
        <dbReference type="ARBA" id="ARBA00023136"/>
    </source>
</evidence>
<organism evidence="9 10">
    <name type="scientific">Folsomia candida</name>
    <name type="common">Springtail</name>
    <dbReference type="NCBI Taxonomy" id="158441"/>
    <lineage>
        <taxon>Eukaryota</taxon>
        <taxon>Metazoa</taxon>
        <taxon>Ecdysozoa</taxon>
        <taxon>Arthropoda</taxon>
        <taxon>Hexapoda</taxon>
        <taxon>Collembola</taxon>
        <taxon>Entomobryomorpha</taxon>
        <taxon>Isotomoidea</taxon>
        <taxon>Isotomidae</taxon>
        <taxon>Proisotominae</taxon>
        <taxon>Folsomia</taxon>
    </lineage>
</organism>
<keyword evidence="7" id="KW-0325">Glycoprotein</keyword>
<evidence type="ECO:0000256" key="3">
    <source>
        <dbReference type="ARBA" id="ARBA00022692"/>
    </source>
</evidence>
<keyword evidence="5 8" id="KW-0472">Membrane</keyword>
<keyword evidence="10" id="KW-1185">Reference proteome</keyword>
<sequence>MGTSCQVWNAKSDLVIPGDLLQHGTDLPSTVMLMPAFKDTGLVSIKVSITEIPYALNVFNSRPGPNKIVIWVSTYLLSESDINREYQPCQDGMVVLAGSGYEFENFFIAIIPSKKTSVFQLCIKKPGIAMLTRDNYICKSKDNFMKHYQTLATVPSTWVGHCEVQYKKENQNLPPPSANPFDINLPIDIPVYMAVIIVSRTNATLTLTDNYRTRETNLFIEKSEILLDHNDELSELVSTSGLQFLSCYTEPYMTFYFYLMPFKPELWLCLFVSVILSCLIISLYSWKTTSGFSFSVWLSLISQLFDDWAPLPRLMRNTQVLRLIFIAWGPVAVLLTNCYSGLMISEFNAPRNKGPQTFDDLICRNAHLLDGVVADGFSKFLKDSDSFISNENSEKLFTKKIIHPGLTREDLLLLILTNPGHAFEPLGFHRTNSEYTTSEKMSSTKKSIFLGTIHLNTSDQDTLQFLMHALHGRLKAEADIGRRLETDMEKKNGDRPTAGFFFHNLWDGCGYDLKSPRNRYGVLLRFIGIIGYLILGSPVGQQLTCKTEDGNVYVTCAFPVELDITKDSFLMYYAREADVFTSSCEALKPLGLAGEEWIPLKRSTPGNFKKIFILVPEQKFVPQVRCRSLVAKEIKWDIFQ</sequence>
<dbReference type="Proteomes" id="UP000198287">
    <property type="component" value="Unassembled WGS sequence"/>
</dbReference>
<protein>
    <submittedName>
        <fullName evidence="9">Uncharacterized protein</fullName>
    </submittedName>
</protein>
<dbReference type="InterPro" id="IPR052192">
    <property type="entry name" value="Insect_Ionotropic_Sensory_Rcpt"/>
</dbReference>
<comment type="subcellular location">
    <subcellularLocation>
        <location evidence="1">Cell membrane</location>
        <topology evidence="1">Multi-pass membrane protein</topology>
    </subcellularLocation>
</comment>
<evidence type="ECO:0000256" key="4">
    <source>
        <dbReference type="ARBA" id="ARBA00022989"/>
    </source>
</evidence>
<dbReference type="GO" id="GO:0005886">
    <property type="term" value="C:plasma membrane"/>
    <property type="evidence" value="ECO:0007669"/>
    <property type="project" value="UniProtKB-SubCell"/>
</dbReference>
<accession>A0A226EAZ0</accession>
<gene>
    <name evidence="9" type="ORF">Fcan01_11143</name>
</gene>
<dbReference type="Gene3D" id="1.10.287.70">
    <property type="match status" value="1"/>
</dbReference>
<reference evidence="9 10" key="1">
    <citation type="submission" date="2015-12" db="EMBL/GenBank/DDBJ databases">
        <title>The genome of Folsomia candida.</title>
        <authorList>
            <person name="Faddeeva A."/>
            <person name="Derks M.F."/>
            <person name="Anvar Y."/>
            <person name="Smit S."/>
            <person name="Van Straalen N."/>
            <person name="Roelofs D."/>
        </authorList>
    </citation>
    <scope>NUCLEOTIDE SEQUENCE [LARGE SCALE GENOMIC DNA]</scope>
    <source>
        <strain evidence="9 10">VU population</strain>
        <tissue evidence="9">Whole body</tissue>
    </source>
</reference>
<evidence type="ECO:0000256" key="1">
    <source>
        <dbReference type="ARBA" id="ARBA00004651"/>
    </source>
</evidence>
<keyword evidence="4 8" id="KW-1133">Transmembrane helix</keyword>
<evidence type="ECO:0000256" key="6">
    <source>
        <dbReference type="ARBA" id="ARBA00023170"/>
    </source>
</evidence>
<feature type="transmembrane region" description="Helical" evidence="8">
    <location>
        <begin position="320"/>
        <end position="344"/>
    </location>
</feature>